<dbReference type="Pfam" id="PF00986">
    <property type="entry name" value="DNA_gyraseB_C"/>
    <property type="match status" value="1"/>
</dbReference>
<evidence type="ECO:0000256" key="6">
    <source>
        <dbReference type="ARBA" id="ARBA00023029"/>
    </source>
</evidence>
<evidence type="ECO:0000256" key="7">
    <source>
        <dbReference type="ARBA" id="ARBA00023125"/>
    </source>
</evidence>
<name>A0AAW9K7C3_CLOPF</name>
<dbReference type="InterPro" id="IPR000565">
    <property type="entry name" value="Topo_IIA_B"/>
</dbReference>
<dbReference type="PRINTS" id="PR01159">
    <property type="entry name" value="DNAGYRASEB"/>
</dbReference>
<comment type="catalytic activity">
    <reaction evidence="1">
        <text>ATP-dependent breakage, passage and rejoining of double-stranded DNA.</text>
        <dbReference type="EC" id="5.6.2.2"/>
    </reaction>
</comment>
<comment type="caution">
    <text evidence="10">The sequence shown here is derived from an EMBL/GenBank/DDBJ whole genome shotgun (WGS) entry which is preliminary data.</text>
</comment>
<organism evidence="10 11">
    <name type="scientific">Clostridium perfringens</name>
    <dbReference type="NCBI Taxonomy" id="1502"/>
    <lineage>
        <taxon>Bacteria</taxon>
        <taxon>Bacillati</taxon>
        <taxon>Bacillota</taxon>
        <taxon>Clostridia</taxon>
        <taxon>Eubacteriales</taxon>
        <taxon>Clostridiaceae</taxon>
        <taxon>Clostridium</taxon>
    </lineage>
</organism>
<evidence type="ECO:0000256" key="8">
    <source>
        <dbReference type="ARBA" id="ARBA00023235"/>
    </source>
</evidence>
<dbReference type="SUPFAM" id="SSF56719">
    <property type="entry name" value="Type II DNA topoisomerase"/>
    <property type="match status" value="1"/>
</dbReference>
<evidence type="ECO:0000256" key="5">
    <source>
        <dbReference type="ARBA" id="ARBA00022840"/>
    </source>
</evidence>
<proteinExistence type="inferred from homology"/>
<keyword evidence="8" id="KW-0413">Isomerase</keyword>
<keyword evidence="4" id="KW-0547">Nucleotide-binding</keyword>
<dbReference type="GO" id="GO:0006265">
    <property type="term" value="P:DNA topological change"/>
    <property type="evidence" value="ECO:0007669"/>
    <property type="project" value="InterPro"/>
</dbReference>
<evidence type="ECO:0000313" key="11">
    <source>
        <dbReference type="Proteomes" id="UP001288944"/>
    </source>
</evidence>
<dbReference type="EC" id="5.6.2.2" evidence="3"/>
<evidence type="ECO:0000256" key="4">
    <source>
        <dbReference type="ARBA" id="ARBA00022741"/>
    </source>
</evidence>
<gene>
    <name evidence="10" type="ORF">GNF83_15085</name>
</gene>
<evidence type="ECO:0000256" key="1">
    <source>
        <dbReference type="ARBA" id="ARBA00000185"/>
    </source>
</evidence>
<dbReference type="AlphaFoldDB" id="A0AAW9K7C3"/>
<keyword evidence="5" id="KW-0067">ATP-binding</keyword>
<feature type="non-terminal residue" evidence="10">
    <location>
        <position position="1"/>
    </location>
</feature>
<dbReference type="InterPro" id="IPR013760">
    <property type="entry name" value="Topo_IIA-like_dom_sf"/>
</dbReference>
<accession>A0AAW9K7C3</accession>
<keyword evidence="6" id="KW-0799">Topoisomerase</keyword>
<dbReference type="GO" id="GO:0034335">
    <property type="term" value="F:DNA negative supercoiling activity"/>
    <property type="evidence" value="ECO:0007669"/>
    <property type="project" value="UniProtKB-ARBA"/>
</dbReference>
<protein>
    <recommendedName>
        <fullName evidence="3">DNA topoisomerase (ATP-hydrolyzing)</fullName>
        <ecNumber evidence="3">5.6.2.2</ecNumber>
    </recommendedName>
</protein>
<evidence type="ECO:0000256" key="2">
    <source>
        <dbReference type="ARBA" id="ARBA00010708"/>
    </source>
</evidence>
<reference evidence="10" key="1">
    <citation type="submission" date="2019-11" db="EMBL/GenBank/DDBJ databases">
        <title>Characterization of Clostridium perfringens isolates from swine manure treated agricultural soils.</title>
        <authorList>
            <person name="Wushke S.T."/>
        </authorList>
    </citation>
    <scope>NUCLEOTIDE SEQUENCE</scope>
    <source>
        <strain evidence="10">X62</strain>
    </source>
</reference>
<sequence>VYIAQPPLYQVKKNKKEYYAYSDSELERLLNEVGGKDNSTAIQRYKGLGEMNATQLWDTTMDPDKRVLLKATIEDAIAADEIFTILMGDKVEPRREFIQKNAKKVSNLDI</sequence>
<dbReference type="GO" id="GO:0003677">
    <property type="term" value="F:DNA binding"/>
    <property type="evidence" value="ECO:0007669"/>
    <property type="project" value="UniProtKB-KW"/>
</dbReference>
<evidence type="ECO:0000259" key="9">
    <source>
        <dbReference type="Pfam" id="PF00986"/>
    </source>
</evidence>
<dbReference type="Gene3D" id="3.40.50.670">
    <property type="match status" value="1"/>
</dbReference>
<feature type="domain" description="DNA gyrase B subunit C-terminal" evidence="9">
    <location>
        <begin position="39"/>
        <end position="99"/>
    </location>
</feature>
<dbReference type="GO" id="GO:0005524">
    <property type="term" value="F:ATP binding"/>
    <property type="evidence" value="ECO:0007669"/>
    <property type="project" value="UniProtKB-KW"/>
</dbReference>
<evidence type="ECO:0000256" key="3">
    <source>
        <dbReference type="ARBA" id="ARBA00012895"/>
    </source>
</evidence>
<dbReference type="PANTHER" id="PTHR45866">
    <property type="entry name" value="DNA GYRASE/TOPOISOMERASE SUBUNIT B"/>
    <property type="match status" value="1"/>
</dbReference>
<dbReference type="PANTHER" id="PTHR45866:SF1">
    <property type="entry name" value="DNA GYRASE SUBUNIT B, MITOCHONDRIAL"/>
    <property type="match status" value="1"/>
</dbReference>
<dbReference type="InterPro" id="IPR013759">
    <property type="entry name" value="Topo_IIA_B_C"/>
</dbReference>
<dbReference type="EMBL" id="WNUR01000211">
    <property type="protein sequence ID" value="MDZ7542506.1"/>
    <property type="molecule type" value="Genomic_DNA"/>
</dbReference>
<dbReference type="InterPro" id="IPR002288">
    <property type="entry name" value="DNA_gyrase_B_C"/>
</dbReference>
<keyword evidence="7" id="KW-0238">DNA-binding</keyword>
<dbReference type="Proteomes" id="UP001288944">
    <property type="component" value="Unassembled WGS sequence"/>
</dbReference>
<comment type="similarity">
    <text evidence="2">Belongs to the type II topoisomerase GyrB family.</text>
</comment>
<evidence type="ECO:0000313" key="10">
    <source>
        <dbReference type="EMBL" id="MDZ7542506.1"/>
    </source>
</evidence>